<gene>
    <name evidence="1" type="ORF">K435DRAFT_811685</name>
</gene>
<dbReference type="EMBL" id="ML180224">
    <property type="protein sequence ID" value="THU78277.1"/>
    <property type="molecule type" value="Genomic_DNA"/>
</dbReference>
<evidence type="ECO:0000313" key="2">
    <source>
        <dbReference type="Proteomes" id="UP000297245"/>
    </source>
</evidence>
<sequence>MSRLVFGLGVAKDSQPFCMIKLDEERIRFTNNDWNVMKMHKLTDSLFVKLNHAKATVQRKLSHYKAMSKHNGQHRVEAWLRLSTEPVWNGKEVESVLGQGKVLRDLLECEINDNQALDLRSNAPIALFINRGMKFQAQQRTVENLLRRPDQTPTETSEASRQQVSLRIAIDKWRVEQQQQCPSLMDLVVDQDFSQPETETLYLPSDLSEEQWETHGLRRLANVEMRLR</sequence>
<dbReference type="Proteomes" id="UP000297245">
    <property type="component" value="Unassembled WGS sequence"/>
</dbReference>
<organism evidence="1 2">
    <name type="scientific">Dendrothele bispora (strain CBS 962.96)</name>
    <dbReference type="NCBI Taxonomy" id="1314807"/>
    <lineage>
        <taxon>Eukaryota</taxon>
        <taxon>Fungi</taxon>
        <taxon>Dikarya</taxon>
        <taxon>Basidiomycota</taxon>
        <taxon>Agaricomycotina</taxon>
        <taxon>Agaricomycetes</taxon>
        <taxon>Agaricomycetidae</taxon>
        <taxon>Agaricales</taxon>
        <taxon>Agaricales incertae sedis</taxon>
        <taxon>Dendrothele</taxon>
    </lineage>
</organism>
<dbReference type="AlphaFoldDB" id="A0A4S8KR94"/>
<reference evidence="1 2" key="1">
    <citation type="journal article" date="2019" name="Nat. Ecol. Evol.">
        <title>Megaphylogeny resolves global patterns of mushroom evolution.</title>
        <authorList>
            <person name="Varga T."/>
            <person name="Krizsan K."/>
            <person name="Foldi C."/>
            <person name="Dima B."/>
            <person name="Sanchez-Garcia M."/>
            <person name="Sanchez-Ramirez S."/>
            <person name="Szollosi G.J."/>
            <person name="Szarkandi J.G."/>
            <person name="Papp V."/>
            <person name="Albert L."/>
            <person name="Andreopoulos W."/>
            <person name="Angelini C."/>
            <person name="Antonin V."/>
            <person name="Barry K.W."/>
            <person name="Bougher N.L."/>
            <person name="Buchanan P."/>
            <person name="Buyck B."/>
            <person name="Bense V."/>
            <person name="Catcheside P."/>
            <person name="Chovatia M."/>
            <person name="Cooper J."/>
            <person name="Damon W."/>
            <person name="Desjardin D."/>
            <person name="Finy P."/>
            <person name="Geml J."/>
            <person name="Haridas S."/>
            <person name="Hughes K."/>
            <person name="Justo A."/>
            <person name="Karasinski D."/>
            <person name="Kautmanova I."/>
            <person name="Kiss B."/>
            <person name="Kocsube S."/>
            <person name="Kotiranta H."/>
            <person name="LaButti K.M."/>
            <person name="Lechner B.E."/>
            <person name="Liimatainen K."/>
            <person name="Lipzen A."/>
            <person name="Lukacs Z."/>
            <person name="Mihaltcheva S."/>
            <person name="Morgado L.N."/>
            <person name="Niskanen T."/>
            <person name="Noordeloos M.E."/>
            <person name="Ohm R.A."/>
            <person name="Ortiz-Santana B."/>
            <person name="Ovrebo C."/>
            <person name="Racz N."/>
            <person name="Riley R."/>
            <person name="Savchenko A."/>
            <person name="Shiryaev A."/>
            <person name="Soop K."/>
            <person name="Spirin V."/>
            <person name="Szebenyi C."/>
            <person name="Tomsovsky M."/>
            <person name="Tulloss R.E."/>
            <person name="Uehling J."/>
            <person name="Grigoriev I.V."/>
            <person name="Vagvolgyi C."/>
            <person name="Papp T."/>
            <person name="Martin F.M."/>
            <person name="Miettinen O."/>
            <person name="Hibbett D.S."/>
            <person name="Nagy L.G."/>
        </authorList>
    </citation>
    <scope>NUCLEOTIDE SEQUENCE [LARGE SCALE GENOMIC DNA]</scope>
    <source>
        <strain evidence="1 2">CBS 962.96</strain>
    </source>
</reference>
<keyword evidence="2" id="KW-1185">Reference proteome</keyword>
<accession>A0A4S8KR94</accession>
<name>A0A4S8KR94_DENBC</name>
<evidence type="ECO:0000313" key="1">
    <source>
        <dbReference type="EMBL" id="THU78277.1"/>
    </source>
</evidence>
<protein>
    <submittedName>
        <fullName evidence="1">Uncharacterized protein</fullName>
    </submittedName>
</protein>
<proteinExistence type="predicted"/>